<proteinExistence type="predicted"/>
<evidence type="ECO:0000259" key="6">
    <source>
        <dbReference type="PROSITE" id="PS50808"/>
    </source>
</evidence>
<feature type="domain" description="BED-type" evidence="6">
    <location>
        <begin position="32"/>
        <end position="78"/>
    </location>
</feature>
<evidence type="ECO:0000313" key="8">
    <source>
        <dbReference type="Proteomes" id="UP000236291"/>
    </source>
</evidence>
<reference evidence="7 8" key="2">
    <citation type="journal article" date="2017" name="Front. Plant Sci.">
        <title>Gene Classification and Mining of Molecular Markers Useful in Red Clover (Trifolium pratense) Breeding.</title>
        <authorList>
            <person name="Istvanek J."/>
            <person name="Dluhosova J."/>
            <person name="Dluhos P."/>
            <person name="Patkova L."/>
            <person name="Nedelnik J."/>
            <person name="Repkova J."/>
        </authorList>
    </citation>
    <scope>NUCLEOTIDE SEQUENCE [LARGE SCALE GENOMIC DNA]</scope>
    <source>
        <strain evidence="8">cv. Tatra</strain>
        <tissue evidence="7">Young leaves</tissue>
    </source>
</reference>
<dbReference type="Proteomes" id="UP000236291">
    <property type="component" value="Unassembled WGS sequence"/>
</dbReference>
<dbReference type="SMART" id="SM00614">
    <property type="entry name" value="ZnF_BED"/>
    <property type="match status" value="1"/>
</dbReference>
<keyword evidence="2 4" id="KW-0863">Zinc-finger</keyword>
<dbReference type="EMBL" id="ASHM01098853">
    <property type="protein sequence ID" value="PNX66407.1"/>
    <property type="molecule type" value="Genomic_DNA"/>
</dbReference>
<comment type="caution">
    <text evidence="7">The sequence shown here is derived from an EMBL/GenBank/DDBJ whole genome shotgun (WGS) entry which is preliminary data.</text>
</comment>
<dbReference type="GO" id="GO:0005634">
    <property type="term" value="C:nucleus"/>
    <property type="evidence" value="ECO:0007669"/>
    <property type="project" value="TreeGrafter"/>
</dbReference>
<dbReference type="GO" id="GO:0006357">
    <property type="term" value="P:regulation of transcription by RNA polymerase II"/>
    <property type="evidence" value="ECO:0007669"/>
    <property type="project" value="TreeGrafter"/>
</dbReference>
<reference evidence="7 8" key="1">
    <citation type="journal article" date="2014" name="Am. J. Bot.">
        <title>Genome assembly and annotation for red clover (Trifolium pratense; Fabaceae).</title>
        <authorList>
            <person name="Istvanek J."/>
            <person name="Jaros M."/>
            <person name="Krenek A."/>
            <person name="Repkova J."/>
        </authorList>
    </citation>
    <scope>NUCLEOTIDE SEQUENCE [LARGE SCALE GENOMIC DNA]</scope>
    <source>
        <strain evidence="8">cv. Tatra</strain>
        <tissue evidence="7">Young leaves</tissue>
    </source>
</reference>
<dbReference type="AlphaFoldDB" id="A0A2K3KJF0"/>
<dbReference type="GO" id="GO:1990837">
    <property type="term" value="F:sequence-specific double-stranded DNA binding"/>
    <property type="evidence" value="ECO:0007669"/>
    <property type="project" value="TreeGrafter"/>
</dbReference>
<dbReference type="PANTHER" id="PTHR34396:SF24">
    <property type="entry name" value="BED-TYPE DOMAIN-CONTAINING PROTEIN"/>
    <property type="match status" value="1"/>
</dbReference>
<evidence type="ECO:0000313" key="7">
    <source>
        <dbReference type="EMBL" id="PNX66407.1"/>
    </source>
</evidence>
<name>A0A2K3KJF0_TRIPR</name>
<feature type="region of interest" description="Disordered" evidence="5">
    <location>
        <begin position="1"/>
        <end position="30"/>
    </location>
</feature>
<evidence type="ECO:0000256" key="2">
    <source>
        <dbReference type="ARBA" id="ARBA00022771"/>
    </source>
</evidence>
<keyword evidence="1" id="KW-0479">Metal-binding</keyword>
<gene>
    <name evidence="7" type="ORF">L195_g055076</name>
</gene>
<keyword evidence="3" id="KW-0862">Zinc</keyword>
<evidence type="ECO:0000256" key="3">
    <source>
        <dbReference type="ARBA" id="ARBA00022833"/>
    </source>
</evidence>
<dbReference type="GO" id="GO:0008270">
    <property type="term" value="F:zinc ion binding"/>
    <property type="evidence" value="ECO:0007669"/>
    <property type="project" value="UniProtKB-KW"/>
</dbReference>
<organism evidence="7 8">
    <name type="scientific">Trifolium pratense</name>
    <name type="common">Red clover</name>
    <dbReference type="NCBI Taxonomy" id="57577"/>
    <lineage>
        <taxon>Eukaryota</taxon>
        <taxon>Viridiplantae</taxon>
        <taxon>Streptophyta</taxon>
        <taxon>Embryophyta</taxon>
        <taxon>Tracheophyta</taxon>
        <taxon>Spermatophyta</taxon>
        <taxon>Magnoliopsida</taxon>
        <taxon>eudicotyledons</taxon>
        <taxon>Gunneridae</taxon>
        <taxon>Pentapetalae</taxon>
        <taxon>rosids</taxon>
        <taxon>fabids</taxon>
        <taxon>Fabales</taxon>
        <taxon>Fabaceae</taxon>
        <taxon>Papilionoideae</taxon>
        <taxon>50 kb inversion clade</taxon>
        <taxon>NPAAA clade</taxon>
        <taxon>Hologalegina</taxon>
        <taxon>IRL clade</taxon>
        <taxon>Trifolieae</taxon>
        <taxon>Trifolium</taxon>
    </lineage>
</organism>
<dbReference type="InterPro" id="IPR003656">
    <property type="entry name" value="Znf_BED"/>
</dbReference>
<protein>
    <submittedName>
        <fullName evidence="7">HAT family dimerization domain-containing protein</fullName>
    </submittedName>
</protein>
<evidence type="ECO:0000256" key="5">
    <source>
        <dbReference type="SAM" id="MobiDB-lite"/>
    </source>
</evidence>
<evidence type="ECO:0000256" key="4">
    <source>
        <dbReference type="PROSITE-ProRule" id="PRU00027"/>
    </source>
</evidence>
<sequence length="112" mass="12148">MDSQTVEGAAADLEPVNVEGDDETPESKRAKTTTADCWKYFTKVDPGPDGVPKAKCKGCAKVFRAGGKNHGTTTLNRHWPKCDKIKSADIGQVMIDMQGKLKNLAIDKKELA</sequence>
<dbReference type="Pfam" id="PF02892">
    <property type="entry name" value="zf-BED"/>
    <property type="match status" value="1"/>
</dbReference>
<dbReference type="InterPro" id="IPR053031">
    <property type="entry name" value="Cuticle_assoc_protein"/>
</dbReference>
<dbReference type="SUPFAM" id="SSF57667">
    <property type="entry name" value="beta-beta-alpha zinc fingers"/>
    <property type="match status" value="1"/>
</dbReference>
<accession>A0A2K3KJF0</accession>
<dbReference type="ExpressionAtlas" id="A0A2K3KJF0">
    <property type="expression patterns" value="baseline"/>
</dbReference>
<dbReference type="PROSITE" id="PS50808">
    <property type="entry name" value="ZF_BED"/>
    <property type="match status" value="1"/>
</dbReference>
<evidence type="ECO:0000256" key="1">
    <source>
        <dbReference type="ARBA" id="ARBA00022723"/>
    </source>
</evidence>
<dbReference type="InterPro" id="IPR036236">
    <property type="entry name" value="Znf_C2H2_sf"/>
</dbReference>
<dbReference type="PANTHER" id="PTHR34396">
    <property type="entry name" value="OS03G0264950 PROTEIN-RELATED"/>
    <property type="match status" value="1"/>
</dbReference>